<organism evidence="1 2">
    <name type="scientific">Citricoccus parietis</name>
    <dbReference type="NCBI Taxonomy" id="592307"/>
    <lineage>
        <taxon>Bacteria</taxon>
        <taxon>Bacillati</taxon>
        <taxon>Actinomycetota</taxon>
        <taxon>Actinomycetes</taxon>
        <taxon>Micrococcales</taxon>
        <taxon>Micrococcaceae</taxon>
        <taxon>Citricoccus</taxon>
    </lineage>
</organism>
<dbReference type="EMBL" id="JBHMFI010000001">
    <property type="protein sequence ID" value="MFB9071196.1"/>
    <property type="molecule type" value="Genomic_DNA"/>
</dbReference>
<protein>
    <recommendedName>
        <fullName evidence="3">Secreted protein</fullName>
    </recommendedName>
</protein>
<evidence type="ECO:0000313" key="1">
    <source>
        <dbReference type="EMBL" id="MFB9071196.1"/>
    </source>
</evidence>
<dbReference type="Proteomes" id="UP001589575">
    <property type="component" value="Unassembled WGS sequence"/>
</dbReference>
<reference evidence="1 2" key="1">
    <citation type="submission" date="2024-09" db="EMBL/GenBank/DDBJ databases">
        <authorList>
            <person name="Sun Q."/>
            <person name="Mori K."/>
        </authorList>
    </citation>
    <scope>NUCLEOTIDE SEQUENCE [LARGE SCALE GENOMIC DNA]</scope>
    <source>
        <strain evidence="1 2">CCM 7609</strain>
    </source>
</reference>
<evidence type="ECO:0008006" key="3">
    <source>
        <dbReference type="Google" id="ProtNLM"/>
    </source>
</evidence>
<gene>
    <name evidence="1" type="ORF">ACFFX0_08305</name>
</gene>
<evidence type="ECO:0000313" key="2">
    <source>
        <dbReference type="Proteomes" id="UP001589575"/>
    </source>
</evidence>
<proteinExistence type="predicted"/>
<name>A0ABV5FX02_9MICC</name>
<sequence length="48" mass="5254">MASWWMSRPSSALVASSCSCSVIFPWDSMEFSTMLRRSTDASGFVSGL</sequence>
<keyword evidence="2" id="KW-1185">Reference proteome</keyword>
<accession>A0ABV5FX02</accession>
<comment type="caution">
    <text evidence="1">The sequence shown here is derived from an EMBL/GenBank/DDBJ whole genome shotgun (WGS) entry which is preliminary data.</text>
</comment>